<evidence type="ECO:0000313" key="2">
    <source>
        <dbReference type="EMBL" id="SFB75474.1"/>
    </source>
</evidence>
<feature type="domain" description="Erythromycin biosynthesis protein CIII-like C-terminal" evidence="1">
    <location>
        <begin position="257"/>
        <end position="385"/>
    </location>
</feature>
<gene>
    <name evidence="2" type="ORF">SAMN05216204_101260</name>
</gene>
<dbReference type="OrthoDB" id="6620093at2"/>
<protein>
    <submittedName>
        <fullName evidence="2">UDP:flavonoid glycosyltransferase YjiC, YdhE family</fullName>
    </submittedName>
</protein>
<dbReference type="Pfam" id="PF06722">
    <property type="entry name" value="EryCIII-like_C"/>
    <property type="match status" value="1"/>
</dbReference>
<proteinExistence type="predicted"/>
<dbReference type="PANTHER" id="PTHR21015:SF22">
    <property type="entry name" value="GLYCOSYLTRANSFERASE"/>
    <property type="match status" value="1"/>
</dbReference>
<evidence type="ECO:0000313" key="3">
    <source>
        <dbReference type="Proteomes" id="UP000198639"/>
    </source>
</evidence>
<sequence length="398" mass="42953">MRRKILFVAEAVTLAHVGRVIALAGALDPQRYDVHVACAEGYDFCFTGTSFTRWTIRSMSSQQFLQALAQGKPVYDQATLEHYVEDDLALLEKVAPDLVVGDFRLSLSVSARVAKLPYVSLINAYWSPYAAPRYRVPDLPLTRFLPIALADPLFRAARPLAFALHARPLNHVRRKYGLPALGSDLRRIYTDADYTAYADIPDMFPAHAMPVEHSYIGAVTWSPPIAFPEWWNELPDDRPIVYVTLGSSGQGRLLPLVLEALGELPVTVVAATAGNVELASIPHNARVARFLPGEVAARRAALVICNGGSPTCHQALVAGVPVLGIAGNLDQFLNMDGVLRTGAGALLRADRLKVSDIQSASSRLLGAPAAAAAKSTAHALAAYCPRTRFGALLASILN</sequence>
<dbReference type="InterPro" id="IPR010610">
    <property type="entry name" value="EryCIII-like_C"/>
</dbReference>
<dbReference type="GO" id="GO:0016757">
    <property type="term" value="F:glycosyltransferase activity"/>
    <property type="evidence" value="ECO:0007669"/>
    <property type="project" value="UniProtKB-ARBA"/>
</dbReference>
<name>A0A1I1DKW0_9BURK</name>
<dbReference type="Proteomes" id="UP000198639">
    <property type="component" value="Unassembled WGS sequence"/>
</dbReference>
<keyword evidence="3" id="KW-1185">Reference proteome</keyword>
<dbReference type="SUPFAM" id="SSF53756">
    <property type="entry name" value="UDP-Glycosyltransferase/glycogen phosphorylase"/>
    <property type="match status" value="1"/>
</dbReference>
<keyword evidence="2" id="KW-0808">Transferase</keyword>
<dbReference type="Gene3D" id="3.40.50.2000">
    <property type="entry name" value="Glycogen Phosphorylase B"/>
    <property type="match status" value="2"/>
</dbReference>
<dbReference type="AlphaFoldDB" id="A0A1I1DKW0"/>
<organism evidence="2 3">
    <name type="scientific">Massilia yuzhufengensis</name>
    <dbReference type="NCBI Taxonomy" id="1164594"/>
    <lineage>
        <taxon>Bacteria</taxon>
        <taxon>Pseudomonadati</taxon>
        <taxon>Pseudomonadota</taxon>
        <taxon>Betaproteobacteria</taxon>
        <taxon>Burkholderiales</taxon>
        <taxon>Oxalobacteraceae</taxon>
        <taxon>Telluria group</taxon>
        <taxon>Massilia</taxon>
    </lineage>
</organism>
<dbReference type="EMBL" id="FOLD01000001">
    <property type="protein sequence ID" value="SFB75474.1"/>
    <property type="molecule type" value="Genomic_DNA"/>
</dbReference>
<dbReference type="STRING" id="1164594.SAMN05216204_101260"/>
<evidence type="ECO:0000259" key="1">
    <source>
        <dbReference type="Pfam" id="PF06722"/>
    </source>
</evidence>
<dbReference type="PANTHER" id="PTHR21015">
    <property type="entry name" value="UDP-N-ACETYLGLUCOSAMINE--N-ACETYLMURAMYL-(PENTAPEPTIDE) PYROPHOSPHORYL-UNDECAPRENOL N-ACETYLGLUCOSAMINE TRANSFERASE 1"/>
    <property type="match status" value="1"/>
</dbReference>
<reference evidence="3" key="1">
    <citation type="submission" date="2016-10" db="EMBL/GenBank/DDBJ databases">
        <authorList>
            <person name="Varghese N."/>
            <person name="Submissions S."/>
        </authorList>
    </citation>
    <scope>NUCLEOTIDE SEQUENCE [LARGE SCALE GENOMIC DNA]</scope>
    <source>
        <strain evidence="3">CGMCC 1.12041</strain>
    </source>
</reference>
<accession>A0A1I1DKW0</accession>